<organism evidence="1 2">
    <name type="scientific">Candidatus Falkowbacteria bacterium CG10_big_fil_rev_8_21_14_0_10_43_11</name>
    <dbReference type="NCBI Taxonomy" id="1974568"/>
    <lineage>
        <taxon>Bacteria</taxon>
        <taxon>Candidatus Falkowiibacteriota</taxon>
    </lineage>
</organism>
<sequence>MKQEKKIFNRYSKMTGEKCFFHPDRHAVAYNNNNNPVCSECLDAGCKMSFNSPLAVKNSCRREERDDIDSVPIRVLEAIDEYQEYGK</sequence>
<accession>A0A2M6WML9</accession>
<reference evidence="2" key="1">
    <citation type="submission" date="2017-09" db="EMBL/GenBank/DDBJ databases">
        <title>Depth-based differentiation of microbial function through sediment-hosted aquifers and enrichment of novel symbionts in the deep terrestrial subsurface.</title>
        <authorList>
            <person name="Probst A.J."/>
            <person name="Ladd B."/>
            <person name="Jarett J.K."/>
            <person name="Geller-Mcgrath D.E."/>
            <person name="Sieber C.M.K."/>
            <person name="Emerson J.B."/>
            <person name="Anantharaman K."/>
            <person name="Thomas B.C."/>
            <person name="Malmstrom R."/>
            <person name="Stieglmeier M."/>
            <person name="Klingl A."/>
            <person name="Woyke T."/>
            <person name="Ryan C.M."/>
            <person name="Banfield J.F."/>
        </authorList>
    </citation>
    <scope>NUCLEOTIDE SEQUENCE [LARGE SCALE GENOMIC DNA]</scope>
</reference>
<evidence type="ECO:0000313" key="1">
    <source>
        <dbReference type="EMBL" id="PIT94048.1"/>
    </source>
</evidence>
<dbReference type="EMBL" id="PFAS01000014">
    <property type="protein sequence ID" value="PIT94048.1"/>
    <property type="molecule type" value="Genomic_DNA"/>
</dbReference>
<dbReference type="AlphaFoldDB" id="A0A2M6WML9"/>
<protein>
    <submittedName>
        <fullName evidence="1">Uncharacterized protein</fullName>
    </submittedName>
</protein>
<comment type="caution">
    <text evidence="1">The sequence shown here is derived from an EMBL/GenBank/DDBJ whole genome shotgun (WGS) entry which is preliminary data.</text>
</comment>
<gene>
    <name evidence="1" type="ORF">COU00_01125</name>
</gene>
<evidence type="ECO:0000313" key="2">
    <source>
        <dbReference type="Proteomes" id="UP000229335"/>
    </source>
</evidence>
<proteinExistence type="predicted"/>
<dbReference type="Proteomes" id="UP000229335">
    <property type="component" value="Unassembled WGS sequence"/>
</dbReference>
<name>A0A2M6WML9_9BACT</name>